<dbReference type="RefSeq" id="XP_033575623.1">
    <property type="nucleotide sequence ID" value="XM_033728758.1"/>
</dbReference>
<protein>
    <submittedName>
        <fullName evidence="1 3">Uncharacterized protein</fullName>
    </submittedName>
</protein>
<dbReference type="GeneID" id="54469651"/>
<reference evidence="3" key="3">
    <citation type="submission" date="2025-04" db="UniProtKB">
        <authorList>
            <consortium name="RefSeq"/>
        </authorList>
    </citation>
    <scope>IDENTIFICATION</scope>
    <source>
        <strain evidence="3">CBS 304.34</strain>
    </source>
</reference>
<reference evidence="1 3" key="1">
    <citation type="journal article" date="2020" name="Stud. Mycol.">
        <title>101 Dothideomycetes genomes: a test case for predicting lifestyles and emergence of pathogens.</title>
        <authorList>
            <person name="Haridas S."/>
            <person name="Albert R."/>
            <person name="Binder M."/>
            <person name="Bloem J."/>
            <person name="Labutti K."/>
            <person name="Salamov A."/>
            <person name="Andreopoulos B."/>
            <person name="Baker S."/>
            <person name="Barry K."/>
            <person name="Bills G."/>
            <person name="Bluhm B."/>
            <person name="Cannon C."/>
            <person name="Castanera R."/>
            <person name="Culley D."/>
            <person name="Daum C."/>
            <person name="Ezra D."/>
            <person name="Gonzalez J."/>
            <person name="Henrissat B."/>
            <person name="Kuo A."/>
            <person name="Liang C."/>
            <person name="Lipzen A."/>
            <person name="Lutzoni F."/>
            <person name="Magnuson J."/>
            <person name="Mondo S."/>
            <person name="Nolan M."/>
            <person name="Ohm R."/>
            <person name="Pangilinan J."/>
            <person name="Park H.-J."/>
            <person name="Ramirez L."/>
            <person name="Alfaro M."/>
            <person name="Sun H."/>
            <person name="Tritt A."/>
            <person name="Yoshinaga Y."/>
            <person name="Zwiers L.-H."/>
            <person name="Turgeon B."/>
            <person name="Goodwin S."/>
            <person name="Spatafora J."/>
            <person name="Crous P."/>
            <person name="Grigoriev I."/>
        </authorList>
    </citation>
    <scope>NUCLEOTIDE SEQUENCE</scope>
    <source>
        <strain evidence="1 3">CBS 304.34</strain>
    </source>
</reference>
<proteinExistence type="predicted"/>
<reference evidence="3" key="2">
    <citation type="submission" date="2020-04" db="EMBL/GenBank/DDBJ databases">
        <authorList>
            <consortium name="NCBI Genome Project"/>
        </authorList>
    </citation>
    <scope>NUCLEOTIDE SEQUENCE</scope>
    <source>
        <strain evidence="3">CBS 304.34</strain>
    </source>
</reference>
<keyword evidence="2" id="KW-1185">Reference proteome</keyword>
<name>A0A6A6YJB1_9PEZI</name>
<sequence>MPRWPYKNTDLRHHTSKRRARKLKKWVTISTEAVLTTNAILALEAAKQATADAAAAAKAAKTAASAIKQLAKDKEAVQLQLRKDARAIAKTTRELQAAAERASGEAGKAAKQAERACIAADKIARAKQTTEAVAEALRAKEAEHAAQQLV</sequence>
<dbReference type="EMBL" id="MU003703">
    <property type="protein sequence ID" value="KAF2808659.1"/>
    <property type="molecule type" value="Genomic_DNA"/>
</dbReference>
<gene>
    <name evidence="1 3" type="ORF">BDZ99DRAFT_60495</name>
</gene>
<dbReference type="AlphaFoldDB" id="A0A6A6YJB1"/>
<evidence type="ECO:0000313" key="3">
    <source>
        <dbReference type="RefSeq" id="XP_033575623.1"/>
    </source>
</evidence>
<organism evidence="1">
    <name type="scientific">Mytilinidion resinicola</name>
    <dbReference type="NCBI Taxonomy" id="574789"/>
    <lineage>
        <taxon>Eukaryota</taxon>
        <taxon>Fungi</taxon>
        <taxon>Dikarya</taxon>
        <taxon>Ascomycota</taxon>
        <taxon>Pezizomycotina</taxon>
        <taxon>Dothideomycetes</taxon>
        <taxon>Pleosporomycetidae</taxon>
        <taxon>Mytilinidiales</taxon>
        <taxon>Mytilinidiaceae</taxon>
        <taxon>Mytilinidion</taxon>
    </lineage>
</organism>
<dbReference type="Proteomes" id="UP000504636">
    <property type="component" value="Unplaced"/>
</dbReference>
<evidence type="ECO:0000313" key="1">
    <source>
        <dbReference type="EMBL" id="KAF2808659.1"/>
    </source>
</evidence>
<accession>A0A6A6YJB1</accession>
<evidence type="ECO:0000313" key="2">
    <source>
        <dbReference type="Proteomes" id="UP000504636"/>
    </source>
</evidence>